<dbReference type="RefSeq" id="WP_193910659.1">
    <property type="nucleotide sequence ID" value="NZ_JADEXG010000060.1"/>
</dbReference>
<name>A0A8J7DD60_9CYAN</name>
<proteinExistence type="predicted"/>
<gene>
    <name evidence="1" type="ORF">IQ241_20080</name>
</gene>
<dbReference type="Proteomes" id="UP000636505">
    <property type="component" value="Unassembled WGS sequence"/>
</dbReference>
<dbReference type="AlphaFoldDB" id="A0A8J7DD60"/>
<protein>
    <submittedName>
        <fullName evidence="1">Uncharacterized protein</fullName>
    </submittedName>
</protein>
<accession>A0A8J7DD60</accession>
<dbReference type="EMBL" id="JADEXG010000060">
    <property type="protein sequence ID" value="MBE9079567.1"/>
    <property type="molecule type" value="Genomic_DNA"/>
</dbReference>
<evidence type="ECO:0000313" key="1">
    <source>
        <dbReference type="EMBL" id="MBE9079567.1"/>
    </source>
</evidence>
<organism evidence="1 2">
    <name type="scientific">Vasconcelosia minhoensis LEGE 07310</name>
    <dbReference type="NCBI Taxonomy" id="915328"/>
    <lineage>
        <taxon>Bacteria</taxon>
        <taxon>Bacillati</taxon>
        <taxon>Cyanobacteriota</taxon>
        <taxon>Cyanophyceae</taxon>
        <taxon>Nodosilineales</taxon>
        <taxon>Cymatolegaceae</taxon>
        <taxon>Vasconcelosia</taxon>
        <taxon>Vasconcelosia minhoensis</taxon>
    </lineage>
</organism>
<comment type="caution">
    <text evidence="1">The sequence shown here is derived from an EMBL/GenBank/DDBJ whole genome shotgun (WGS) entry which is preliminary data.</text>
</comment>
<reference evidence="1" key="1">
    <citation type="submission" date="2020-10" db="EMBL/GenBank/DDBJ databases">
        <authorList>
            <person name="Castelo-Branco R."/>
            <person name="Eusebio N."/>
            <person name="Adriana R."/>
            <person name="Vieira A."/>
            <person name="Brugerolle De Fraissinette N."/>
            <person name="Rezende De Castro R."/>
            <person name="Schneider M.P."/>
            <person name="Vasconcelos V."/>
            <person name="Leao P.N."/>
        </authorList>
    </citation>
    <scope>NUCLEOTIDE SEQUENCE</scope>
    <source>
        <strain evidence="1">LEGE 07310</strain>
    </source>
</reference>
<keyword evidence="2" id="KW-1185">Reference proteome</keyword>
<evidence type="ECO:0000313" key="2">
    <source>
        <dbReference type="Proteomes" id="UP000636505"/>
    </source>
</evidence>
<sequence>MQVSDSVWQGCFGYWQPLFIQTNLLPLGHAAWQGYVTQGQGLVSCNVEVIDAKILDWSRDVVRYNIRFIPAGEMPIYLRSHLVKANFTERLMATVQTYHPDQDILIAICSDGQININLLQNLAISPPDCYRQVRNRWEEFALELSQ</sequence>